<name>A0ABR1HVV5_9HYPO</name>
<sequence>MSVIVRQATTTADISSIAACFRAYVEGLGLDLAFQNYEAELKSLPGKYGPPAGALLLALDEKTDEVLGCIALRSLEVQPEYRGSRPANVRYCEIKRMFVYPAARGRRVARILIAEVMKIAEREGYGEALLDVLERTKPALTLYKSEGFAPVEPYYHNPLDGVVFMSKKIEA</sequence>
<proteinExistence type="predicted"/>
<keyword evidence="3" id="KW-1185">Reference proteome</keyword>
<feature type="domain" description="N-acetyltransferase" evidence="1">
    <location>
        <begin position="3"/>
        <end position="170"/>
    </location>
</feature>
<accession>A0ABR1HVV5</accession>
<dbReference type="Gene3D" id="3.40.630.30">
    <property type="match status" value="1"/>
</dbReference>
<organism evidence="2 3">
    <name type="scientific">Neonectria magnoliae</name>
    <dbReference type="NCBI Taxonomy" id="2732573"/>
    <lineage>
        <taxon>Eukaryota</taxon>
        <taxon>Fungi</taxon>
        <taxon>Dikarya</taxon>
        <taxon>Ascomycota</taxon>
        <taxon>Pezizomycotina</taxon>
        <taxon>Sordariomycetes</taxon>
        <taxon>Hypocreomycetidae</taxon>
        <taxon>Hypocreales</taxon>
        <taxon>Nectriaceae</taxon>
        <taxon>Neonectria</taxon>
    </lineage>
</organism>
<dbReference type="Proteomes" id="UP001498421">
    <property type="component" value="Unassembled WGS sequence"/>
</dbReference>
<dbReference type="Pfam" id="PF00583">
    <property type="entry name" value="Acetyltransf_1"/>
    <property type="match status" value="1"/>
</dbReference>
<reference evidence="2 3" key="1">
    <citation type="journal article" date="2025" name="Microbiol. Resour. Announc.">
        <title>Draft genome sequences for Neonectria magnoliae and Neonectria punicea, canker pathogens of Liriodendron tulipifera and Acer saccharum in West Virginia.</title>
        <authorList>
            <person name="Petronek H.M."/>
            <person name="Kasson M.T."/>
            <person name="Metheny A.M."/>
            <person name="Stauder C.M."/>
            <person name="Lovett B."/>
            <person name="Lynch S.C."/>
            <person name="Garnas J.R."/>
            <person name="Kasson L.R."/>
            <person name="Stajich J.E."/>
        </authorList>
    </citation>
    <scope>NUCLEOTIDE SEQUENCE [LARGE SCALE GENOMIC DNA]</scope>
    <source>
        <strain evidence="2 3">NRRL 64651</strain>
    </source>
</reference>
<dbReference type="EMBL" id="JAZAVK010000084">
    <property type="protein sequence ID" value="KAK7425323.1"/>
    <property type="molecule type" value="Genomic_DNA"/>
</dbReference>
<evidence type="ECO:0000313" key="3">
    <source>
        <dbReference type="Proteomes" id="UP001498421"/>
    </source>
</evidence>
<dbReference type="PROSITE" id="PS51186">
    <property type="entry name" value="GNAT"/>
    <property type="match status" value="1"/>
</dbReference>
<dbReference type="InterPro" id="IPR000182">
    <property type="entry name" value="GNAT_dom"/>
</dbReference>
<gene>
    <name evidence="2" type="ORF">QQZ08_008220</name>
</gene>
<dbReference type="CDD" id="cd04301">
    <property type="entry name" value="NAT_SF"/>
    <property type="match status" value="1"/>
</dbReference>
<evidence type="ECO:0000313" key="2">
    <source>
        <dbReference type="EMBL" id="KAK7425323.1"/>
    </source>
</evidence>
<dbReference type="SUPFAM" id="SSF55729">
    <property type="entry name" value="Acyl-CoA N-acyltransferases (Nat)"/>
    <property type="match status" value="1"/>
</dbReference>
<dbReference type="PANTHER" id="PTHR43305:SF1">
    <property type="entry name" value="FAMILY N-ACETYLTRANSFERASE, PUTATIVE (AFU_ORTHOLOGUE AFUA_2G01380)-RELATED"/>
    <property type="match status" value="1"/>
</dbReference>
<dbReference type="PANTHER" id="PTHR43305">
    <property type="entry name" value="FAMILY N-ACETYLTRANSFERASE, PUTATIVE (AFU_ORTHOLOGUE AFUA_2G01380)-RELATED"/>
    <property type="match status" value="1"/>
</dbReference>
<evidence type="ECO:0000259" key="1">
    <source>
        <dbReference type="PROSITE" id="PS51186"/>
    </source>
</evidence>
<protein>
    <recommendedName>
        <fullName evidence="1">N-acetyltransferase domain-containing protein</fullName>
    </recommendedName>
</protein>
<dbReference type="InterPro" id="IPR052777">
    <property type="entry name" value="Acetyltransferase_Enz"/>
</dbReference>
<comment type="caution">
    <text evidence="2">The sequence shown here is derived from an EMBL/GenBank/DDBJ whole genome shotgun (WGS) entry which is preliminary data.</text>
</comment>
<dbReference type="InterPro" id="IPR016181">
    <property type="entry name" value="Acyl_CoA_acyltransferase"/>
</dbReference>